<evidence type="ECO:0000313" key="1">
    <source>
        <dbReference type="EMBL" id="AWI06742.1"/>
    </source>
</evidence>
<dbReference type="Proteomes" id="UP000244910">
    <property type="component" value="Chromosome"/>
</dbReference>
<gene>
    <name evidence="1" type="ORF">B9W14_20325</name>
</gene>
<dbReference type="InterPro" id="IPR029063">
    <property type="entry name" value="SAM-dependent_MTases_sf"/>
</dbReference>
<keyword evidence="2" id="KW-1185">Reference proteome</keyword>
<sequence length="287" mass="34063">MGKKALNPLISPGSKMWAVDIYNPIILDCARRHNLSTYIEGSGAAARMLVNLERGIFKKRIYNEWEYDFCCYFAKLSDIHETRLLIKTIEELINNFSPEDLFELCEKIIKSEELKILDKTLVAAVAFIRCFSTYRANRKSFYADIFERNIIRPKRYLKLLEYNNALQDIVVTNTDCFNLAREYKNNGDFFYFGDHPYWGSKVYGGEADWNDNRYIEFVEIAKENKMKMMICDTKNPFYDELVQYYGWSKYFIKYKHNNMGDEPMPEHIWVNFDIPLYLLPEDTKKVL</sequence>
<organism evidence="1 2">
    <name type="scientific">Clostridium drakei</name>
    <dbReference type="NCBI Taxonomy" id="332101"/>
    <lineage>
        <taxon>Bacteria</taxon>
        <taxon>Bacillati</taxon>
        <taxon>Bacillota</taxon>
        <taxon>Clostridia</taxon>
        <taxon>Eubacteriales</taxon>
        <taxon>Clostridiaceae</taxon>
        <taxon>Clostridium</taxon>
    </lineage>
</organism>
<evidence type="ECO:0008006" key="3">
    <source>
        <dbReference type="Google" id="ProtNLM"/>
    </source>
</evidence>
<evidence type="ECO:0000313" key="2">
    <source>
        <dbReference type="Proteomes" id="UP000244910"/>
    </source>
</evidence>
<name>A0A2U8DXG1_9CLOT</name>
<dbReference type="AlphaFoldDB" id="A0A2U8DXG1"/>
<proteinExistence type="predicted"/>
<reference evidence="2" key="1">
    <citation type="submission" date="2017-04" db="EMBL/GenBank/DDBJ databases">
        <authorList>
            <person name="Song Y."/>
            <person name="Cho B.-K."/>
        </authorList>
    </citation>
    <scope>NUCLEOTIDE SEQUENCE [LARGE SCALE GENOMIC DNA]</scope>
    <source>
        <strain evidence="2">SL1</strain>
    </source>
</reference>
<dbReference type="Gene3D" id="3.40.50.150">
    <property type="entry name" value="Vaccinia Virus protein VP39"/>
    <property type="match status" value="1"/>
</dbReference>
<dbReference type="SUPFAM" id="SSF53335">
    <property type="entry name" value="S-adenosyl-L-methionine-dependent methyltransferases"/>
    <property type="match status" value="1"/>
</dbReference>
<protein>
    <recommendedName>
        <fullName evidence="3">DNA adenine methylase</fullName>
    </recommendedName>
</protein>
<dbReference type="RefSeq" id="WP_032077328.1">
    <property type="nucleotide sequence ID" value="NZ_CP020953.1"/>
</dbReference>
<accession>A0A2U8DXG1</accession>
<dbReference type="KEGG" id="cdrk:B9W14_20325"/>
<dbReference type="EMBL" id="CP020953">
    <property type="protein sequence ID" value="AWI06742.1"/>
    <property type="molecule type" value="Genomic_DNA"/>
</dbReference>